<comment type="caution">
    <text evidence="1">The sequence shown here is derived from an EMBL/GenBank/DDBJ whole genome shotgun (WGS) entry which is preliminary data.</text>
</comment>
<organism evidence="1">
    <name type="scientific">Mycobacterium xenopi 4042</name>
    <dbReference type="NCBI Taxonomy" id="1299334"/>
    <lineage>
        <taxon>Bacteria</taxon>
        <taxon>Bacillati</taxon>
        <taxon>Actinomycetota</taxon>
        <taxon>Actinomycetes</taxon>
        <taxon>Mycobacteriales</taxon>
        <taxon>Mycobacteriaceae</taxon>
        <taxon>Mycobacterium</taxon>
    </lineage>
</organism>
<evidence type="ECO:0000313" key="1">
    <source>
        <dbReference type="EMBL" id="EUA42496.1"/>
    </source>
</evidence>
<dbReference type="SUPFAM" id="SSF54427">
    <property type="entry name" value="NTF2-like"/>
    <property type="match status" value="1"/>
</dbReference>
<protein>
    <submittedName>
        <fullName evidence="1">Putative limonene-1,2-epoxide hydrolase</fullName>
    </submittedName>
</protein>
<dbReference type="AlphaFoldDB" id="X8BG90"/>
<dbReference type="Gene3D" id="3.10.450.50">
    <property type="match status" value="1"/>
</dbReference>
<dbReference type="GO" id="GO:0016787">
    <property type="term" value="F:hydrolase activity"/>
    <property type="evidence" value="ECO:0007669"/>
    <property type="project" value="UniProtKB-KW"/>
</dbReference>
<accession>X8BG90</accession>
<dbReference type="InterPro" id="IPR032710">
    <property type="entry name" value="NTF2-like_dom_sf"/>
</dbReference>
<reference evidence="1" key="1">
    <citation type="submission" date="2014-01" db="EMBL/GenBank/DDBJ databases">
        <authorList>
            <person name="Brown-Elliot B."/>
            <person name="Wallace R."/>
            <person name="Lenaerts A."/>
            <person name="Ordway D."/>
            <person name="DeGroote M.A."/>
            <person name="Parker T."/>
            <person name="Sizemore C."/>
            <person name="Tallon L.J."/>
            <person name="Sadzewicz L.K."/>
            <person name="Sengamalay N."/>
            <person name="Fraser C.M."/>
            <person name="Hine E."/>
            <person name="Shefchek K.A."/>
            <person name="Das S.P."/>
            <person name="Tettelin H."/>
        </authorList>
    </citation>
    <scope>NUCLEOTIDE SEQUENCE [LARGE SCALE GENOMIC DNA]</scope>
    <source>
        <strain evidence="1">4042</strain>
    </source>
</reference>
<sequence length="52" mass="6012">MLPFVSVHRVVDGKVTLWKDYWDFGAIANHARRPGWKTCRKPTRRGCSTRPG</sequence>
<dbReference type="PATRIC" id="fig|1299334.3.peg.4520"/>
<name>X8BG90_MYCXE</name>
<proteinExistence type="predicted"/>
<keyword evidence="1" id="KW-0378">Hydrolase</keyword>
<dbReference type="EMBL" id="JAOB01000042">
    <property type="protein sequence ID" value="EUA42496.1"/>
    <property type="molecule type" value="Genomic_DNA"/>
</dbReference>
<gene>
    <name evidence="1" type="ORF">I553_6356</name>
</gene>